<dbReference type="Proteomes" id="UP000019801">
    <property type="component" value="Chromosome I"/>
</dbReference>
<sequence length="125" mass="14377">MAQHLIEKLEDHFCLYLVGAEITTARQQLAMHAEVHWLANDLQLLKYFQSIEKSAKTVPQLEVEVSLSASLEILENQKESLVHITITVKMKGYSDDHISFPYTRLLLGVVLQEYAAWSVFKIYVK</sequence>
<dbReference type="EMBL" id="HG969191">
    <property type="protein sequence ID" value="CDO47284.1"/>
    <property type="molecule type" value="Genomic_DNA"/>
</dbReference>
<dbReference type="AlphaFoldDB" id="X5MGA7"/>
<protein>
    <submittedName>
        <fullName evidence="1">Uncharacterized protein</fullName>
    </submittedName>
</protein>
<dbReference type="RefSeq" id="WP_236093281.1">
    <property type="nucleotide sequence ID" value="NZ_CACVBK010000004.1"/>
</dbReference>
<name>X5MGA7_BARHN</name>
<organism evidence="1 2">
    <name type="scientific">Bartonella henselae</name>
    <name type="common">Rochalimaea henselae</name>
    <dbReference type="NCBI Taxonomy" id="38323"/>
    <lineage>
        <taxon>Bacteria</taxon>
        <taxon>Pseudomonadati</taxon>
        <taxon>Pseudomonadota</taxon>
        <taxon>Alphaproteobacteria</taxon>
        <taxon>Hyphomicrobiales</taxon>
        <taxon>Bartonellaceae</taxon>
        <taxon>Bartonella</taxon>
    </lineage>
</organism>
<proteinExistence type="predicted"/>
<dbReference type="KEGG" id="bhs:BM1374165_01293"/>
<evidence type="ECO:0000313" key="1">
    <source>
        <dbReference type="EMBL" id="CDO47284.1"/>
    </source>
</evidence>
<reference evidence="2" key="1">
    <citation type="submission" date="2013-11" db="EMBL/GenBank/DDBJ databases">
        <title>Genome sequencing of Bartonella spp. isolated from human blood.</title>
        <authorList>
            <person name="Raoult D."/>
        </authorList>
    </citation>
    <scope>NUCLEOTIDE SEQUENCE</scope>
    <source>
        <strain evidence="2">BM1374165</strain>
    </source>
</reference>
<dbReference type="STRING" id="38323.BM1374165_01293"/>
<dbReference type="PATRIC" id="fig|38323.4.peg.1375"/>
<accession>X5MGA7</accession>
<gene>
    <name evidence="1" type="ORF">BM1374165_01293</name>
</gene>
<evidence type="ECO:0000313" key="2">
    <source>
        <dbReference type="Proteomes" id="UP000019801"/>
    </source>
</evidence>